<dbReference type="Pfam" id="PF07372">
    <property type="entry name" value="DUF1491"/>
    <property type="match status" value="1"/>
</dbReference>
<dbReference type="Proteomes" id="UP000522081">
    <property type="component" value="Unassembled WGS sequence"/>
</dbReference>
<sequence>MEPRLPAHVEIAGLIRRVQAEGGFATVVSKGHREAGTLMVVVTESGRKSRAWERMPQADGTRAWHLSRTEDSRNPADFLNFLERRAAQDDDLWIVELDIAHGERLIGAPEFSD</sequence>
<evidence type="ECO:0008006" key="3">
    <source>
        <dbReference type="Google" id="ProtNLM"/>
    </source>
</evidence>
<evidence type="ECO:0000313" key="1">
    <source>
        <dbReference type="EMBL" id="NYH95633.1"/>
    </source>
</evidence>
<dbReference type="AlphaFoldDB" id="A0A7Y9XYJ7"/>
<gene>
    <name evidence="1" type="ORF">FHS75_001962</name>
</gene>
<reference evidence="1 2" key="1">
    <citation type="submission" date="2020-07" db="EMBL/GenBank/DDBJ databases">
        <title>Genomic Encyclopedia of Type Strains, Phase IV (KMG-IV): sequencing the most valuable type-strain genomes for metagenomic binning, comparative biology and taxonomic classification.</title>
        <authorList>
            <person name="Goeker M."/>
        </authorList>
    </citation>
    <scope>NUCLEOTIDE SEQUENCE [LARGE SCALE GENOMIC DNA]</scope>
    <source>
        <strain evidence="1 2">DSM 29043</strain>
    </source>
</reference>
<name>A0A7Y9XYJ7_9SPHN</name>
<dbReference type="EMBL" id="JACBZF010000003">
    <property type="protein sequence ID" value="NYH95633.1"/>
    <property type="molecule type" value="Genomic_DNA"/>
</dbReference>
<protein>
    <recommendedName>
        <fullName evidence="3">DUF1491 family protein</fullName>
    </recommendedName>
</protein>
<organism evidence="1 2">
    <name type="scientific">Novosphingobium marinum</name>
    <dbReference type="NCBI Taxonomy" id="1514948"/>
    <lineage>
        <taxon>Bacteria</taxon>
        <taxon>Pseudomonadati</taxon>
        <taxon>Pseudomonadota</taxon>
        <taxon>Alphaproteobacteria</taxon>
        <taxon>Sphingomonadales</taxon>
        <taxon>Sphingomonadaceae</taxon>
        <taxon>Novosphingobium</taxon>
    </lineage>
</organism>
<accession>A0A7Y9XYJ7</accession>
<dbReference type="RefSeq" id="WP_179407544.1">
    <property type="nucleotide sequence ID" value="NZ_BMGF01000003.1"/>
</dbReference>
<proteinExistence type="predicted"/>
<dbReference type="Gene3D" id="3.40.1530.20">
    <property type="entry name" value="Protein of unknown function (DUF1491)"/>
    <property type="match status" value="1"/>
</dbReference>
<evidence type="ECO:0000313" key="2">
    <source>
        <dbReference type="Proteomes" id="UP000522081"/>
    </source>
</evidence>
<dbReference type="InterPro" id="IPR009964">
    <property type="entry name" value="DUF1491"/>
</dbReference>
<comment type="caution">
    <text evidence="1">The sequence shown here is derived from an EMBL/GenBank/DDBJ whole genome shotgun (WGS) entry which is preliminary data.</text>
</comment>
<keyword evidence="2" id="KW-1185">Reference proteome</keyword>